<accession>A0A8S3ZYW8</accession>
<dbReference type="InterPro" id="IPR015422">
    <property type="entry name" value="PyrdxlP-dep_Trfase_small"/>
</dbReference>
<reference evidence="3" key="1">
    <citation type="submission" date="2021-04" db="EMBL/GenBank/DDBJ databases">
        <authorList>
            <consortium name="Molecular Ecology Group"/>
        </authorList>
    </citation>
    <scope>NUCLEOTIDE SEQUENCE</scope>
</reference>
<dbReference type="Proteomes" id="UP000678393">
    <property type="component" value="Unassembled WGS sequence"/>
</dbReference>
<proteinExistence type="predicted"/>
<dbReference type="InterPro" id="IPR015421">
    <property type="entry name" value="PyrdxlP-dep_Trfase_major"/>
</dbReference>
<dbReference type="EMBL" id="CAJHNH020004668">
    <property type="protein sequence ID" value="CAG5131451.1"/>
    <property type="molecule type" value="Genomic_DNA"/>
</dbReference>
<gene>
    <name evidence="3" type="ORF">CUNI_LOCUS17009</name>
</gene>
<dbReference type="Gene3D" id="3.90.1150.10">
    <property type="entry name" value="Aspartate Aminotransferase, domain 1"/>
    <property type="match status" value="1"/>
</dbReference>
<dbReference type="PANTHER" id="PTHR43092:SF4">
    <property type="entry name" value="AMINOTRANSFERASE CLASS V DOMAIN-CONTAINING PROTEIN"/>
    <property type="match status" value="1"/>
</dbReference>
<dbReference type="InterPro" id="IPR015424">
    <property type="entry name" value="PyrdxlP-dep_Trfase"/>
</dbReference>
<feature type="domain" description="Aminotransferase class V" evidence="2">
    <location>
        <begin position="90"/>
        <end position="339"/>
    </location>
</feature>
<protein>
    <recommendedName>
        <fullName evidence="2">Aminotransferase class V domain-containing protein</fullName>
    </recommendedName>
</protein>
<dbReference type="SUPFAM" id="SSF53383">
    <property type="entry name" value="PLP-dependent transferases"/>
    <property type="match status" value="1"/>
</dbReference>
<evidence type="ECO:0000313" key="3">
    <source>
        <dbReference type="EMBL" id="CAG5131451.1"/>
    </source>
</evidence>
<evidence type="ECO:0000259" key="2">
    <source>
        <dbReference type="Pfam" id="PF00266"/>
    </source>
</evidence>
<dbReference type="AlphaFoldDB" id="A0A8S3ZYW8"/>
<organism evidence="3 4">
    <name type="scientific">Candidula unifasciata</name>
    <dbReference type="NCBI Taxonomy" id="100452"/>
    <lineage>
        <taxon>Eukaryota</taxon>
        <taxon>Metazoa</taxon>
        <taxon>Spiralia</taxon>
        <taxon>Lophotrochozoa</taxon>
        <taxon>Mollusca</taxon>
        <taxon>Gastropoda</taxon>
        <taxon>Heterobranchia</taxon>
        <taxon>Euthyneura</taxon>
        <taxon>Panpulmonata</taxon>
        <taxon>Eupulmonata</taxon>
        <taxon>Stylommatophora</taxon>
        <taxon>Helicina</taxon>
        <taxon>Helicoidea</taxon>
        <taxon>Geomitridae</taxon>
        <taxon>Candidula</taxon>
    </lineage>
</organism>
<dbReference type="Pfam" id="PF00266">
    <property type="entry name" value="Aminotran_5"/>
    <property type="match status" value="1"/>
</dbReference>
<keyword evidence="4" id="KW-1185">Reference proteome</keyword>
<evidence type="ECO:0000313" key="4">
    <source>
        <dbReference type="Proteomes" id="UP000678393"/>
    </source>
</evidence>
<dbReference type="InterPro" id="IPR000192">
    <property type="entry name" value="Aminotrans_V_dom"/>
</dbReference>
<evidence type="ECO:0000256" key="1">
    <source>
        <dbReference type="ARBA" id="ARBA00022898"/>
    </source>
</evidence>
<dbReference type="OrthoDB" id="5978656at2759"/>
<comment type="caution">
    <text evidence="3">The sequence shown here is derived from an EMBL/GenBank/DDBJ whole genome shotgun (WGS) entry which is preliminary data.</text>
</comment>
<sequence>MAQNDSLRKYANYIMESYPGSNHRDYELDTAGLSNASFGKEIRDKEFALKKTITFINHGSYGTVPRRLLDIQTRYLWEREEQPDLWFRFHAKHYVERSTQAVADFIGADVSNVLLLSNTTSALNIIVRSYPFKAGDAILDTNLSYGAIKNMCYDFTTRIRPDVKRVQLQVNFPIDGEESIVEQYEDILKNNPAIKMVILDHITSPTSIIMPVRQIVDVCHKHGALVVIDGAHAVGQLPLNVPEIGADIYTSNMHKWLYTPRGSSFLWFDSKHESWINPSNTSWQLGLSLDKQFFDQGTCEHIPFICARHALEFYTAIGGLEKIVAYTSELAEKAKEIFVTELGLETLQIPESLEAPNMKLIKLPAFPKFPRSLERTWGLQNALFAENNIFGIVFLFSGSFYVRLSFQVYNDVDDLRTVAKVMRDFIDKNI</sequence>
<keyword evidence="1" id="KW-0663">Pyridoxal phosphate</keyword>
<dbReference type="PANTHER" id="PTHR43092">
    <property type="entry name" value="L-CYSTEINE DESULFHYDRASE"/>
    <property type="match status" value="1"/>
</dbReference>
<name>A0A8S3ZYW8_9EUPU</name>
<dbReference type="Gene3D" id="3.40.640.10">
    <property type="entry name" value="Type I PLP-dependent aspartate aminotransferase-like (Major domain)"/>
    <property type="match status" value="1"/>
</dbReference>